<dbReference type="OrthoDB" id="2204313at2759"/>
<sequence>MSNWRKLPTEVWLNVFNQVRSTRQLVQCRLACREWNPLAERAMFSSKLVVKSGFRNRAVKKLLEHVAKKPMLGRFPKEIHLEFYGCDRDFELITSLLALVIHSHITRITGSCLDVEIYDILHQLAQNPPLKMCKLKTLPSPSRFNQQYYSTACVYKDTLEHLELDCDILRTTGLPAIPCKQLREFKSLSSLKLVKHDFNNILELDEFLQTQQNLQELTMAIDFIPATDYVSKDQKEMAEWLEHKNIQRNYQLKQLTFEEPCIGSAPFANLVDYLVFKYPELEELNVDSMELTADVKQMLNTIRHIPFININNCIGNMEDTSGFVDIIQHQKSASNTIDIRYENEESMPQPEINAYKEKETQKSRFEVSIPGDITDPNHLNMLASLKTENVAAVSVDFMHRRIYERAQKQRAMYSLYDIFKSIPQMQCLYFTDMEIHYQKLKPGSLILNDLSKLQLQYAKMSCNLLPQLSNIAPNLTCLELDGSIVLDENRIYSNAFDISMPYTYLKELSISLGAEYPDLYDDDSPDLMHMRTMQAKLKITGPAYLRLLTGPHSNKQARFFMLLTARPALELSEPEFLLHAHNHIVFNIDCKQLESLDIKLGQFIAQLSLDSITGKQVGNWDCIQKLEQQCSELTDSNKK</sequence>
<dbReference type="EMBL" id="LN719213">
    <property type="protein sequence ID" value="CEP07335.1"/>
    <property type="molecule type" value="Genomic_DNA"/>
</dbReference>
<feature type="domain" description="F-box" evidence="1">
    <location>
        <begin position="4"/>
        <end position="40"/>
    </location>
</feature>
<dbReference type="SUPFAM" id="SSF81383">
    <property type="entry name" value="F-box domain"/>
    <property type="match status" value="1"/>
</dbReference>
<dbReference type="CDD" id="cd09917">
    <property type="entry name" value="F-box_SF"/>
    <property type="match status" value="1"/>
</dbReference>
<evidence type="ECO:0000313" key="2">
    <source>
        <dbReference type="EMBL" id="CEP07335.1"/>
    </source>
</evidence>
<dbReference type="Gene3D" id="3.80.10.10">
    <property type="entry name" value="Ribonuclease Inhibitor"/>
    <property type="match status" value="1"/>
</dbReference>
<dbReference type="InterPro" id="IPR032675">
    <property type="entry name" value="LRR_dom_sf"/>
</dbReference>
<accession>A0A0B7MVK2</accession>
<keyword evidence="3" id="KW-1185">Reference proteome</keyword>
<dbReference type="PANTHER" id="PTHR38926">
    <property type="entry name" value="F-BOX DOMAIN CONTAINING PROTEIN, EXPRESSED"/>
    <property type="match status" value="1"/>
</dbReference>
<proteinExistence type="predicted"/>
<dbReference type="PANTHER" id="PTHR38926:SF5">
    <property type="entry name" value="F-BOX AND LEUCINE-RICH REPEAT PROTEIN 6"/>
    <property type="match status" value="1"/>
</dbReference>
<organism evidence="2 3">
    <name type="scientific">Parasitella parasitica</name>
    <dbReference type="NCBI Taxonomy" id="35722"/>
    <lineage>
        <taxon>Eukaryota</taxon>
        <taxon>Fungi</taxon>
        <taxon>Fungi incertae sedis</taxon>
        <taxon>Mucoromycota</taxon>
        <taxon>Mucoromycotina</taxon>
        <taxon>Mucoromycetes</taxon>
        <taxon>Mucorales</taxon>
        <taxon>Mucorineae</taxon>
        <taxon>Mucoraceae</taxon>
        <taxon>Parasitella</taxon>
    </lineage>
</organism>
<evidence type="ECO:0000259" key="1">
    <source>
        <dbReference type="Pfam" id="PF12937"/>
    </source>
</evidence>
<dbReference type="Pfam" id="PF12937">
    <property type="entry name" value="F-box-like"/>
    <property type="match status" value="1"/>
</dbReference>
<reference evidence="2 3" key="1">
    <citation type="submission" date="2014-09" db="EMBL/GenBank/DDBJ databases">
        <authorList>
            <person name="Ellenberger Sabrina"/>
        </authorList>
    </citation>
    <scope>NUCLEOTIDE SEQUENCE [LARGE SCALE GENOMIC DNA]</scope>
    <source>
        <strain evidence="2 3">CBS 412.66</strain>
    </source>
</reference>
<gene>
    <name evidence="2" type="primary">PARPA_00620.1 scaffold 1011</name>
</gene>
<evidence type="ECO:0000313" key="3">
    <source>
        <dbReference type="Proteomes" id="UP000054107"/>
    </source>
</evidence>
<name>A0A0B7MVK2_9FUNG</name>
<protein>
    <recommendedName>
        <fullName evidence="1">F-box domain-containing protein</fullName>
    </recommendedName>
</protein>
<dbReference type="InterPro" id="IPR001810">
    <property type="entry name" value="F-box_dom"/>
</dbReference>
<dbReference type="AlphaFoldDB" id="A0A0B7MVK2"/>
<dbReference type="SUPFAM" id="SSF52047">
    <property type="entry name" value="RNI-like"/>
    <property type="match status" value="1"/>
</dbReference>
<dbReference type="Proteomes" id="UP000054107">
    <property type="component" value="Unassembled WGS sequence"/>
</dbReference>
<dbReference type="InterPro" id="IPR036047">
    <property type="entry name" value="F-box-like_dom_sf"/>
</dbReference>